<keyword evidence="5" id="KW-0460">Magnesium</keyword>
<evidence type="ECO:0000313" key="9">
    <source>
        <dbReference type="Proteomes" id="UP000271889"/>
    </source>
</evidence>
<organism evidence="8 9">
    <name type="scientific">Cylicostephanus goldi</name>
    <name type="common">Nematode worm</name>
    <dbReference type="NCBI Taxonomy" id="71465"/>
    <lineage>
        <taxon>Eukaryota</taxon>
        <taxon>Metazoa</taxon>
        <taxon>Ecdysozoa</taxon>
        <taxon>Nematoda</taxon>
        <taxon>Chromadorea</taxon>
        <taxon>Rhabditida</taxon>
        <taxon>Rhabditina</taxon>
        <taxon>Rhabditomorpha</taxon>
        <taxon>Strongyloidea</taxon>
        <taxon>Strongylidae</taxon>
        <taxon>Cylicostephanus</taxon>
    </lineage>
</organism>
<dbReference type="PANTHER" id="PTHR45630:SF7">
    <property type="entry name" value="ENDOPLASMIC RETICULUM TRANSMEMBRANE HELIX TRANSLOCASE"/>
    <property type="match status" value="1"/>
</dbReference>
<dbReference type="Proteomes" id="UP000271889">
    <property type="component" value="Unassembled WGS sequence"/>
</dbReference>
<evidence type="ECO:0000256" key="3">
    <source>
        <dbReference type="ARBA" id="ARBA00022741"/>
    </source>
</evidence>
<dbReference type="AlphaFoldDB" id="A0A3P7MWG4"/>
<dbReference type="OrthoDB" id="48943at2759"/>
<evidence type="ECO:0008006" key="10">
    <source>
        <dbReference type="Google" id="ProtNLM"/>
    </source>
</evidence>
<dbReference type="GO" id="GO:0005789">
    <property type="term" value="C:endoplasmic reticulum membrane"/>
    <property type="evidence" value="ECO:0007669"/>
    <property type="project" value="TreeGrafter"/>
</dbReference>
<gene>
    <name evidence="8" type="ORF">CGOC_LOCUS10603</name>
</gene>
<evidence type="ECO:0000313" key="8">
    <source>
        <dbReference type="EMBL" id="VDN27247.1"/>
    </source>
</evidence>
<dbReference type="InterPro" id="IPR023214">
    <property type="entry name" value="HAD_sf"/>
</dbReference>
<name>A0A3P7MWG4_CYLGO</name>
<evidence type="ECO:0000256" key="2">
    <source>
        <dbReference type="ARBA" id="ARBA00022723"/>
    </source>
</evidence>
<dbReference type="Gene3D" id="3.40.50.1000">
    <property type="entry name" value="HAD superfamily/HAD-like"/>
    <property type="match status" value="1"/>
</dbReference>
<dbReference type="InterPro" id="IPR006544">
    <property type="entry name" value="P-type_TPase_V"/>
</dbReference>
<evidence type="ECO:0000256" key="6">
    <source>
        <dbReference type="ARBA" id="ARBA00022967"/>
    </source>
</evidence>
<protein>
    <recommendedName>
        <fullName evidence="10">Cation-transporting P-type ATPase C-terminal domain-containing protein</fullName>
    </recommendedName>
</protein>
<evidence type="ECO:0000256" key="1">
    <source>
        <dbReference type="ARBA" id="ARBA00004141"/>
    </source>
</evidence>
<keyword evidence="7" id="KW-0472">Membrane</keyword>
<accession>A0A3P7MWG4</accession>
<keyword evidence="9" id="KW-1185">Reference proteome</keyword>
<keyword evidence="3" id="KW-0547">Nucleotide-binding</keyword>
<evidence type="ECO:0000256" key="5">
    <source>
        <dbReference type="ARBA" id="ARBA00022842"/>
    </source>
</evidence>
<keyword evidence="7" id="KW-1133">Transmembrane helix</keyword>
<keyword evidence="2" id="KW-0479">Metal-binding</keyword>
<dbReference type="GO" id="GO:0046872">
    <property type="term" value="F:metal ion binding"/>
    <property type="evidence" value="ECO:0007669"/>
    <property type="project" value="UniProtKB-KW"/>
</dbReference>
<dbReference type="GO" id="GO:0015662">
    <property type="term" value="F:P-type ion transporter activity"/>
    <property type="evidence" value="ECO:0007669"/>
    <property type="project" value="TreeGrafter"/>
</dbReference>
<comment type="subcellular location">
    <subcellularLocation>
        <location evidence="1">Membrane</location>
        <topology evidence="1">Multi-pass membrane protein</topology>
    </subcellularLocation>
</comment>
<evidence type="ECO:0000256" key="4">
    <source>
        <dbReference type="ARBA" id="ARBA00022840"/>
    </source>
</evidence>
<proteinExistence type="predicted"/>
<dbReference type="InterPro" id="IPR036412">
    <property type="entry name" value="HAD-like_sf"/>
</dbReference>
<keyword evidence="7" id="KW-0812">Transmembrane</keyword>
<dbReference type="GO" id="GO:0006874">
    <property type="term" value="P:intracellular calcium ion homeostasis"/>
    <property type="evidence" value="ECO:0007669"/>
    <property type="project" value="TreeGrafter"/>
</dbReference>
<evidence type="ECO:0000256" key="7">
    <source>
        <dbReference type="SAM" id="Phobius"/>
    </source>
</evidence>
<keyword evidence="6" id="KW-1278">Translocase</keyword>
<dbReference type="SUPFAM" id="SSF56784">
    <property type="entry name" value="HAD-like"/>
    <property type="match status" value="1"/>
</dbReference>
<dbReference type="EMBL" id="UYRV01112112">
    <property type="protein sequence ID" value="VDN27247.1"/>
    <property type="molecule type" value="Genomic_DNA"/>
</dbReference>
<feature type="transmembrane region" description="Helical" evidence="7">
    <location>
        <begin position="187"/>
        <end position="210"/>
    </location>
</feature>
<sequence>MAPKQKERVINEYKSLGYITLMCGDGTNDVGALKHSNVGVALLSHPYDATKADQKEKEKKEKIEEARRLMHINNAPPGIPSSAVRRGDAPVGARMRNTHPSLAHTQNKLEKLMKELEEEERATVTRLGDASIAAPFTSKYTSIASICHVIKQGRCTLVTTLQMFKILALNALPLKTLSKQRPMSNIFNAYTLLTVTGQFIVHFGCLLYVVKCAHAASPR</sequence>
<dbReference type="GO" id="GO:0019829">
    <property type="term" value="F:ATPase-coupled monoatomic cation transmembrane transporter activity"/>
    <property type="evidence" value="ECO:0007669"/>
    <property type="project" value="TreeGrafter"/>
</dbReference>
<dbReference type="PANTHER" id="PTHR45630">
    <property type="entry name" value="CATION-TRANSPORTING ATPASE-RELATED"/>
    <property type="match status" value="1"/>
</dbReference>
<keyword evidence="4" id="KW-0067">ATP-binding</keyword>
<reference evidence="8 9" key="1">
    <citation type="submission" date="2018-11" db="EMBL/GenBank/DDBJ databases">
        <authorList>
            <consortium name="Pathogen Informatics"/>
        </authorList>
    </citation>
    <scope>NUCLEOTIDE SEQUENCE [LARGE SCALE GENOMIC DNA]</scope>
</reference>
<dbReference type="GO" id="GO:0005524">
    <property type="term" value="F:ATP binding"/>
    <property type="evidence" value="ECO:0007669"/>
    <property type="project" value="UniProtKB-KW"/>
</dbReference>